<reference evidence="2" key="1">
    <citation type="submission" date="2014-09" db="EMBL/GenBank/DDBJ databases">
        <authorList>
            <person name="Gomez-Valero L."/>
        </authorList>
    </citation>
    <scope>NUCLEOTIDE SEQUENCE [LARGE SCALE GENOMIC DNA]</scope>
    <source>
        <strain evidence="2">ATCC35250</strain>
    </source>
</reference>
<gene>
    <name evidence="1" type="ORF">LHA_0111</name>
</gene>
<dbReference type="KEGG" id="lha:LHA_0111"/>
<evidence type="ECO:0000313" key="1">
    <source>
        <dbReference type="EMBL" id="CEK09230.1"/>
    </source>
</evidence>
<proteinExistence type="predicted"/>
<protein>
    <submittedName>
        <fullName evidence="1">Uncharacterized protein</fullName>
    </submittedName>
</protein>
<dbReference type="HOGENOM" id="CLU_1146070_0_0_6"/>
<dbReference type="OrthoDB" id="5653724at2"/>
<accession>A0A0A8UK46</accession>
<dbReference type="Proteomes" id="UP000032803">
    <property type="component" value="Chromosome I"/>
</dbReference>
<dbReference type="PATRIC" id="fig|449.7.peg.1895"/>
<dbReference type="RefSeq" id="WP_045104803.1">
    <property type="nucleotide sequence ID" value="NZ_LN681225.1"/>
</dbReference>
<keyword evidence="2" id="KW-1185">Reference proteome</keyword>
<dbReference type="AlphaFoldDB" id="A0A0A8UK46"/>
<organism evidence="1 2">
    <name type="scientific">Legionella hackeliae</name>
    <dbReference type="NCBI Taxonomy" id="449"/>
    <lineage>
        <taxon>Bacteria</taxon>
        <taxon>Pseudomonadati</taxon>
        <taxon>Pseudomonadota</taxon>
        <taxon>Gammaproteobacteria</taxon>
        <taxon>Legionellales</taxon>
        <taxon>Legionellaceae</taxon>
        <taxon>Legionella</taxon>
    </lineage>
</organism>
<dbReference type="EMBL" id="LN681225">
    <property type="protein sequence ID" value="CEK09230.1"/>
    <property type="molecule type" value="Genomic_DNA"/>
</dbReference>
<evidence type="ECO:0000313" key="2">
    <source>
        <dbReference type="Proteomes" id="UP000032803"/>
    </source>
</evidence>
<sequence>MHRAFGYVTSFFKTTPVPASVQIDSSAAFDYRKPEHIEIIKNRLVRFKQAQAALHSLDNQILGSLAISAASWAGGVLPLPLPFWTLSLASGSYGWYLLGGRAKSELVTSYRKALTDLIEAYSWSMGSKTNTWYKIGVPSIQEMILTLGPWVKKETIVIWEDSDLAGATLASRALEPTKDFKAKLKEFEKGEQTQSIWFSVYGEGGNDNLIPAANAYLKELAVGAVQKCVPRVVEAYQKMKVS</sequence>
<name>A0A0A8UK46_LEGHA</name>